<evidence type="ECO:0000259" key="2">
    <source>
        <dbReference type="Pfam" id="PF04069"/>
    </source>
</evidence>
<dbReference type="InterPro" id="IPR007210">
    <property type="entry name" value="ABC_Gly_betaine_transp_sub-bd"/>
</dbReference>
<dbReference type="AlphaFoldDB" id="A0A1Y0IHG0"/>
<dbReference type="Gene3D" id="3.40.190.120">
    <property type="entry name" value="Osmoprotection protein (prox), domain 2"/>
    <property type="match status" value="1"/>
</dbReference>
<keyword evidence="4" id="KW-1185">Reference proteome</keyword>
<feature type="domain" description="ABC-type glycine betaine transport system substrate-binding" evidence="2">
    <location>
        <begin position="34"/>
        <end position="296"/>
    </location>
</feature>
<feature type="chain" id="PRO_5038818449" evidence="1">
    <location>
        <begin position="23"/>
        <end position="302"/>
    </location>
</feature>
<dbReference type="PROSITE" id="PS51257">
    <property type="entry name" value="PROKAR_LIPOPROTEIN"/>
    <property type="match status" value="1"/>
</dbReference>
<organism evidence="3 4">
    <name type="scientific">Tumebacillus avium</name>
    <dbReference type="NCBI Taxonomy" id="1903704"/>
    <lineage>
        <taxon>Bacteria</taxon>
        <taxon>Bacillati</taxon>
        <taxon>Bacillota</taxon>
        <taxon>Bacilli</taxon>
        <taxon>Bacillales</taxon>
        <taxon>Alicyclobacillaceae</taxon>
        <taxon>Tumebacillus</taxon>
    </lineage>
</organism>
<feature type="signal peptide" evidence="1">
    <location>
        <begin position="1"/>
        <end position="22"/>
    </location>
</feature>
<protein>
    <submittedName>
        <fullName evidence="3">Glycine/betaine ABC transporter substrate-binding protein</fullName>
    </submittedName>
</protein>
<evidence type="ECO:0000313" key="4">
    <source>
        <dbReference type="Proteomes" id="UP000195437"/>
    </source>
</evidence>
<proteinExistence type="predicted"/>
<evidence type="ECO:0000313" key="3">
    <source>
        <dbReference type="EMBL" id="ARU59922.1"/>
    </source>
</evidence>
<gene>
    <name evidence="3" type="ORF">CBW65_01760</name>
</gene>
<name>A0A1Y0IHG0_9BACL</name>
<dbReference type="KEGG" id="tum:CBW65_01760"/>
<sequence length="302" mass="33576">MKKITQALLLTTLGLTMVTATGCGSLLSGKSEDEIVVAGKNFTEQDIMANVVGILLEENTDLKVTVKSFLGGTDVVFNSMKNGTLDAYVEYTGTGLVNILEQKVMSDQDQVYDVVKQKFSEEFQLEWLEPIGFNNTYALAVTQETAQKYGLQKVSDLQAHAKHLTFGVEQEFLERSDGLPGLKKAYGFEFAGTKAMDPGLKYQALMEDEVQVIDAFSTDGRLVKNHLVILEDDKKFFPPYYAAPVVREETVKQHPEVKTELLKLAGTMDETEMAELNAQVDVDKRKADDVAREWLKAEGLIK</sequence>
<dbReference type="OrthoDB" id="9801163at2"/>
<dbReference type="EMBL" id="CP021434">
    <property type="protein sequence ID" value="ARU59922.1"/>
    <property type="molecule type" value="Genomic_DNA"/>
</dbReference>
<dbReference type="GO" id="GO:0022857">
    <property type="term" value="F:transmembrane transporter activity"/>
    <property type="evidence" value="ECO:0007669"/>
    <property type="project" value="InterPro"/>
</dbReference>
<accession>A0A1Y0IHG0</accession>
<dbReference type="GO" id="GO:0043190">
    <property type="term" value="C:ATP-binding cassette (ABC) transporter complex"/>
    <property type="evidence" value="ECO:0007669"/>
    <property type="project" value="InterPro"/>
</dbReference>
<dbReference type="Gene3D" id="3.40.190.10">
    <property type="entry name" value="Periplasmic binding protein-like II"/>
    <property type="match status" value="1"/>
</dbReference>
<dbReference type="SUPFAM" id="SSF53850">
    <property type="entry name" value="Periplasmic binding protein-like II"/>
    <property type="match status" value="1"/>
</dbReference>
<evidence type="ECO:0000256" key="1">
    <source>
        <dbReference type="SAM" id="SignalP"/>
    </source>
</evidence>
<keyword evidence="1" id="KW-0732">Signal</keyword>
<dbReference type="Proteomes" id="UP000195437">
    <property type="component" value="Chromosome"/>
</dbReference>
<dbReference type="RefSeq" id="WP_087455311.1">
    <property type="nucleotide sequence ID" value="NZ_CP021434.1"/>
</dbReference>
<dbReference type="Pfam" id="PF04069">
    <property type="entry name" value="OpuAC"/>
    <property type="match status" value="1"/>
</dbReference>
<reference evidence="4" key="1">
    <citation type="submission" date="2017-05" db="EMBL/GenBank/DDBJ databases">
        <authorList>
            <person name="Sung H."/>
        </authorList>
    </citation>
    <scope>NUCLEOTIDE SEQUENCE [LARGE SCALE GENOMIC DNA]</scope>
    <source>
        <strain evidence="4">AR23208</strain>
    </source>
</reference>
<dbReference type="CDD" id="cd13528">
    <property type="entry name" value="PBP2_osmoprotectants"/>
    <property type="match status" value="1"/>
</dbReference>